<comment type="caution">
    <text evidence="3">The sequence shown here is derived from an EMBL/GenBank/DDBJ whole genome shotgun (WGS) entry which is preliminary data.</text>
</comment>
<accession>A0ABW0LKW2</accession>
<dbReference type="InterPro" id="IPR024164">
    <property type="entry name" value="KinB-signalling_activ"/>
</dbReference>
<reference evidence="4" key="1">
    <citation type="journal article" date="2019" name="Int. J. Syst. Evol. Microbiol.">
        <title>The Global Catalogue of Microorganisms (GCM) 10K type strain sequencing project: providing services to taxonomists for standard genome sequencing and annotation.</title>
        <authorList>
            <consortium name="The Broad Institute Genomics Platform"/>
            <consortium name="The Broad Institute Genome Sequencing Center for Infectious Disease"/>
            <person name="Wu L."/>
            <person name="Ma J."/>
        </authorList>
    </citation>
    <scope>NUCLEOTIDE SEQUENCE [LARGE SCALE GENOMIC DNA]</scope>
    <source>
        <strain evidence="4">CGMCC 1.12237</strain>
    </source>
</reference>
<feature type="transmembrane region" description="Helical" evidence="2">
    <location>
        <begin position="117"/>
        <end position="137"/>
    </location>
</feature>
<keyword evidence="2" id="KW-0812">Transmembrane</keyword>
<protein>
    <submittedName>
        <fullName evidence="3">KinB-signaling pathway activation protein</fullName>
    </submittedName>
</protein>
<dbReference type="SMART" id="SM01251">
    <property type="entry name" value="KbaA"/>
    <property type="match status" value="1"/>
</dbReference>
<feature type="transmembrane region" description="Helical" evidence="2">
    <location>
        <begin position="146"/>
        <end position="166"/>
    </location>
</feature>
<feature type="transmembrane region" description="Helical" evidence="2">
    <location>
        <begin position="172"/>
        <end position="190"/>
    </location>
</feature>
<keyword evidence="4" id="KW-1185">Reference proteome</keyword>
<proteinExistence type="predicted"/>
<feature type="transmembrane region" description="Helical" evidence="2">
    <location>
        <begin position="48"/>
        <end position="73"/>
    </location>
</feature>
<dbReference type="Proteomes" id="UP001596147">
    <property type="component" value="Unassembled WGS sequence"/>
</dbReference>
<feature type="transmembrane region" description="Helical" evidence="2">
    <location>
        <begin position="85"/>
        <end position="105"/>
    </location>
</feature>
<evidence type="ECO:0000313" key="4">
    <source>
        <dbReference type="Proteomes" id="UP001596147"/>
    </source>
</evidence>
<feature type="region of interest" description="Disordered" evidence="1">
    <location>
        <begin position="202"/>
        <end position="232"/>
    </location>
</feature>
<keyword evidence="2" id="KW-1133">Transmembrane helix</keyword>
<gene>
    <name evidence="3" type="ORF">ACFPM4_10250</name>
</gene>
<feature type="transmembrane region" description="Helical" evidence="2">
    <location>
        <begin position="9"/>
        <end position="28"/>
    </location>
</feature>
<organism evidence="3 4">
    <name type="scientific">Lederbergia graminis</name>
    <dbReference type="NCBI Taxonomy" id="735518"/>
    <lineage>
        <taxon>Bacteria</taxon>
        <taxon>Bacillati</taxon>
        <taxon>Bacillota</taxon>
        <taxon>Bacilli</taxon>
        <taxon>Bacillales</taxon>
        <taxon>Bacillaceae</taxon>
        <taxon>Lederbergia</taxon>
    </lineage>
</organism>
<evidence type="ECO:0000256" key="1">
    <source>
        <dbReference type="SAM" id="MobiDB-lite"/>
    </source>
</evidence>
<evidence type="ECO:0000256" key="2">
    <source>
        <dbReference type="SAM" id="Phobius"/>
    </source>
</evidence>
<feature type="compositionally biased region" description="Basic and acidic residues" evidence="1">
    <location>
        <begin position="202"/>
        <end position="219"/>
    </location>
</feature>
<dbReference type="Pfam" id="PF14089">
    <property type="entry name" value="KbaA"/>
    <property type="match status" value="1"/>
</dbReference>
<feature type="compositionally biased region" description="Basic residues" evidence="1">
    <location>
        <begin position="220"/>
        <end position="232"/>
    </location>
</feature>
<dbReference type="RefSeq" id="WP_382351054.1">
    <property type="nucleotide sequence ID" value="NZ_JBHSMC010000014.1"/>
</dbReference>
<dbReference type="EMBL" id="JBHSMC010000014">
    <property type="protein sequence ID" value="MFC5465136.1"/>
    <property type="molecule type" value="Genomic_DNA"/>
</dbReference>
<dbReference type="PIRSF" id="PIRSF029886">
    <property type="entry name" value="KBAA"/>
    <property type="match status" value="1"/>
</dbReference>
<name>A0ABW0LKW2_9BACI</name>
<evidence type="ECO:0000313" key="3">
    <source>
        <dbReference type="EMBL" id="MFC5465136.1"/>
    </source>
</evidence>
<keyword evidence="2" id="KW-0472">Membrane</keyword>
<sequence>MTIRNLIKFLFNSLMLGGLLTGILGFVIRWDEFQPYFIDVKIGAILSTFIWLVGVGFIFAVVSQVGFFAYLFIHQFGLGLFRSKSLWNAVQIVLVIFVLFDLIYFRFTAFAGEDESILPYIGIAVFILAVALVTAYFKAKTTNRSTFVSALFFMVVVTILEWLPVLRPNDENWIYLMIFPLLACNAYQLLMLPKYNRLSAEERAKKQPKQEPKQVSEKKANKKNSTSKKANR</sequence>